<dbReference type="InterPro" id="IPR036388">
    <property type="entry name" value="WH-like_DNA-bd_sf"/>
</dbReference>
<dbReference type="Proteomes" id="UP000808337">
    <property type="component" value="Unassembled WGS sequence"/>
</dbReference>
<dbReference type="Pfam" id="PF13412">
    <property type="entry name" value="HTH_24"/>
    <property type="match status" value="1"/>
</dbReference>
<dbReference type="CDD" id="cd00090">
    <property type="entry name" value="HTH_ARSR"/>
    <property type="match status" value="1"/>
</dbReference>
<dbReference type="Gene3D" id="1.10.10.10">
    <property type="entry name" value="Winged helix-like DNA-binding domain superfamily/Winged helix DNA-binding domain"/>
    <property type="match status" value="1"/>
</dbReference>
<dbReference type="SUPFAM" id="SSF46785">
    <property type="entry name" value="Winged helix' DNA-binding domain"/>
    <property type="match status" value="1"/>
</dbReference>
<name>A0A9D7SVC2_9BACT</name>
<dbReference type="GO" id="GO:0006355">
    <property type="term" value="P:regulation of DNA-templated transcription"/>
    <property type="evidence" value="ECO:0007669"/>
    <property type="project" value="UniProtKB-ARBA"/>
</dbReference>
<accession>A0A9D7SVC2</accession>
<protein>
    <submittedName>
        <fullName evidence="1">Winged helix-turn-helix transcriptional regulator</fullName>
    </submittedName>
</protein>
<dbReference type="InterPro" id="IPR011991">
    <property type="entry name" value="ArsR-like_HTH"/>
</dbReference>
<dbReference type="InterPro" id="IPR036390">
    <property type="entry name" value="WH_DNA-bd_sf"/>
</dbReference>
<reference evidence="1 2" key="1">
    <citation type="submission" date="2020-10" db="EMBL/GenBank/DDBJ databases">
        <title>Connecting structure to function with the recovery of over 1000 high-quality activated sludge metagenome-assembled genomes encoding full-length rRNA genes using long-read sequencing.</title>
        <authorList>
            <person name="Singleton C.M."/>
            <person name="Petriglieri F."/>
            <person name="Kristensen J.M."/>
            <person name="Kirkegaard R.H."/>
            <person name="Michaelsen T.Y."/>
            <person name="Andersen M.H."/>
            <person name="Karst S.M."/>
            <person name="Dueholm M.S."/>
            <person name="Nielsen P.H."/>
            <person name="Albertsen M."/>
        </authorList>
    </citation>
    <scope>NUCLEOTIDE SEQUENCE [LARGE SCALE GENOMIC DNA]</scope>
    <source>
        <strain evidence="1">Ribe_18-Q3-R11-54_MAXAC.273</strain>
    </source>
</reference>
<evidence type="ECO:0000313" key="1">
    <source>
        <dbReference type="EMBL" id="MBK9983898.1"/>
    </source>
</evidence>
<proteinExistence type="predicted"/>
<comment type="caution">
    <text evidence="1">The sequence shown here is derived from an EMBL/GenBank/DDBJ whole genome shotgun (WGS) entry which is preliminary data.</text>
</comment>
<sequence>MSKLRTSGSTSALSSRDKLILVLIRERPGIQSGEISTRLGIPNPTVKRILALLVNMKLIEKKGVGRGTGYQAGQP</sequence>
<organism evidence="1 2">
    <name type="scientific">Candidatus Opimibacter skivensis</name>
    <dbReference type="NCBI Taxonomy" id="2982028"/>
    <lineage>
        <taxon>Bacteria</taxon>
        <taxon>Pseudomonadati</taxon>
        <taxon>Bacteroidota</taxon>
        <taxon>Saprospiria</taxon>
        <taxon>Saprospirales</taxon>
        <taxon>Saprospiraceae</taxon>
        <taxon>Candidatus Opimibacter</taxon>
    </lineage>
</organism>
<gene>
    <name evidence="1" type="ORF">IPP15_16285</name>
</gene>
<evidence type="ECO:0000313" key="2">
    <source>
        <dbReference type="Proteomes" id="UP000808337"/>
    </source>
</evidence>
<dbReference type="EMBL" id="JADKGY010000029">
    <property type="protein sequence ID" value="MBK9983898.1"/>
    <property type="molecule type" value="Genomic_DNA"/>
</dbReference>
<dbReference type="AlphaFoldDB" id="A0A9D7SVC2"/>